<evidence type="ECO:0000313" key="5">
    <source>
        <dbReference type="Proteomes" id="UP001165679"/>
    </source>
</evidence>
<gene>
    <name evidence="4" type="ORF">OL599_12145</name>
</gene>
<dbReference type="SUPFAM" id="SSF51735">
    <property type="entry name" value="NAD(P)-binding Rossmann-fold domains"/>
    <property type="match status" value="1"/>
</dbReference>
<dbReference type="Proteomes" id="UP001165679">
    <property type="component" value="Unassembled WGS sequence"/>
</dbReference>
<dbReference type="Gene3D" id="3.40.50.720">
    <property type="entry name" value="NAD(P)-binding Rossmann-like Domain"/>
    <property type="match status" value="1"/>
</dbReference>
<proteinExistence type="inferred from homology"/>
<reference evidence="4" key="1">
    <citation type="submission" date="2022-09" db="EMBL/GenBank/DDBJ databases">
        <title>Rhodovastum sp. nov. RN2-1 isolated from soil in Seongnam, South Korea.</title>
        <authorList>
            <person name="Le N.T."/>
        </authorList>
    </citation>
    <scope>NUCLEOTIDE SEQUENCE</scope>
    <source>
        <strain evidence="4">RN2-1</strain>
    </source>
</reference>
<keyword evidence="2" id="KW-0560">Oxidoreductase</keyword>
<dbReference type="PANTHER" id="PTHR43115:SF4">
    <property type="entry name" value="DEHYDROGENASE_REDUCTASE SDR FAMILY MEMBER 11"/>
    <property type="match status" value="1"/>
</dbReference>
<accession>A0AA42CEI6</accession>
<evidence type="ECO:0000256" key="2">
    <source>
        <dbReference type="ARBA" id="ARBA00023002"/>
    </source>
</evidence>
<keyword evidence="5" id="KW-1185">Reference proteome</keyword>
<dbReference type="InterPro" id="IPR036291">
    <property type="entry name" value="NAD(P)-bd_dom_sf"/>
</dbReference>
<dbReference type="PRINTS" id="PR00081">
    <property type="entry name" value="GDHRDH"/>
</dbReference>
<dbReference type="EMBL" id="JAPDNT010000008">
    <property type="protein sequence ID" value="MCW3475324.1"/>
    <property type="molecule type" value="Genomic_DNA"/>
</dbReference>
<dbReference type="PANTHER" id="PTHR43115">
    <property type="entry name" value="DEHYDROGENASE/REDUCTASE SDR FAMILY MEMBER 11"/>
    <property type="match status" value="1"/>
</dbReference>
<protein>
    <submittedName>
        <fullName evidence="4">SDR family NAD(P)-dependent oxidoreductase</fullName>
    </submittedName>
</protein>
<evidence type="ECO:0000256" key="1">
    <source>
        <dbReference type="ARBA" id="ARBA00006484"/>
    </source>
</evidence>
<dbReference type="GO" id="GO:0016491">
    <property type="term" value="F:oxidoreductase activity"/>
    <property type="evidence" value="ECO:0007669"/>
    <property type="project" value="UniProtKB-KW"/>
</dbReference>
<comment type="caution">
    <text evidence="4">The sequence shown here is derived from an EMBL/GenBank/DDBJ whole genome shotgun (WGS) entry which is preliminary data.</text>
</comment>
<dbReference type="RefSeq" id="WP_264714038.1">
    <property type="nucleotide sequence ID" value="NZ_JAPDNT010000008.1"/>
</dbReference>
<dbReference type="Pfam" id="PF00106">
    <property type="entry name" value="adh_short"/>
    <property type="match status" value="1"/>
</dbReference>
<evidence type="ECO:0000313" key="4">
    <source>
        <dbReference type="EMBL" id="MCW3475324.1"/>
    </source>
</evidence>
<dbReference type="InterPro" id="IPR002347">
    <property type="entry name" value="SDR_fam"/>
</dbReference>
<organism evidence="4 5">
    <name type="scientific">Limobrevibacterium gyesilva</name>
    <dbReference type="NCBI Taxonomy" id="2991712"/>
    <lineage>
        <taxon>Bacteria</taxon>
        <taxon>Pseudomonadati</taxon>
        <taxon>Pseudomonadota</taxon>
        <taxon>Alphaproteobacteria</taxon>
        <taxon>Acetobacterales</taxon>
        <taxon>Acetobacteraceae</taxon>
        <taxon>Limobrevibacterium</taxon>
    </lineage>
</organism>
<sequence length="254" mass="26280">MKKLQGKIAWVTGAGSGIGEAAALALAEEGASVVLTGRRREPLESVAARIVAAGGVADVQPGDLTVAAAVQGVADHIRSRYGRLDILVANAGVNIPDRDWSQLTPAGAEAVIDGNLSSAFYCVAAVLPMMRAQKDGVLIHTASMAGRFIGGLSGPAYTAAKHGVVAMSHSINMAECVNGIRSTAVLPGEVATPILDKRPIPVSAEDRAKMVQSSDVGDLIRYIACLPPHVVINEVMIAPTWNRGYVAALQRAGT</sequence>
<comment type="similarity">
    <text evidence="1 3">Belongs to the short-chain dehydrogenases/reductases (SDR) family.</text>
</comment>
<evidence type="ECO:0000256" key="3">
    <source>
        <dbReference type="RuleBase" id="RU000363"/>
    </source>
</evidence>
<dbReference type="PRINTS" id="PR00080">
    <property type="entry name" value="SDRFAMILY"/>
</dbReference>
<dbReference type="AlphaFoldDB" id="A0AA42CEI6"/>
<name>A0AA42CEI6_9PROT</name>
<reference evidence="4" key="2">
    <citation type="submission" date="2022-10" db="EMBL/GenBank/DDBJ databases">
        <authorList>
            <person name="Trinh H.N."/>
        </authorList>
    </citation>
    <scope>NUCLEOTIDE SEQUENCE</scope>
    <source>
        <strain evidence="4">RN2-1</strain>
    </source>
</reference>